<sequence>MLESKEFPEIIVKTVEGFFETYLEVLMDIGREPESALPVLREYLGMVEEQLKDPYKFEPYHKAVYTPQNYYDMDTRFMEPLIDMDDSVVLGHEHLDEIKKQLKNGDNVIFLSNHQTEADPSAWSALLDRGNEAWRDDEFAKNLIMVAGDRVTTDPLAVPFSKARNLLCIYSKRHIDNPPEKKRQKQLHNTRTMGAFAKLLAQGGACIWVAPSGGRDRPNYDTGFFDKPAMFDAKSVEMFRLMASKVALFKKTHFWPMAMLTHRLFPPPPKVQSQLGEPRIALRGSVNIAFRPELDFDLITAPGCIADNFPPNCTDDREAARIIATQAAYDECNLAYQALLEDAKKRNSPYYP</sequence>
<dbReference type="PANTHER" id="PTHR35695:SF1">
    <property type="entry name" value="GLYCEROL-3-PHOSPHATE ACYLTRANSFERASE, CHLOROPLASTIC"/>
    <property type="match status" value="1"/>
</dbReference>
<reference evidence="2" key="1">
    <citation type="submission" date="2021-01" db="EMBL/GenBank/DDBJ databases">
        <authorList>
            <person name="Corre E."/>
            <person name="Pelletier E."/>
            <person name="Niang G."/>
            <person name="Scheremetjew M."/>
            <person name="Finn R."/>
            <person name="Kale V."/>
            <person name="Holt S."/>
            <person name="Cochrane G."/>
            <person name="Meng A."/>
            <person name="Brown T."/>
            <person name="Cohen L."/>
        </authorList>
    </citation>
    <scope>NUCLEOTIDE SEQUENCE</scope>
    <source>
        <strain evidence="2">CCMP1510</strain>
    </source>
</reference>
<name>A0A7S3NJE8_9STRA</name>
<feature type="domain" description="Phospholipid/glycerol acyltransferase" evidence="1">
    <location>
        <begin position="99"/>
        <end position="252"/>
    </location>
</feature>
<proteinExistence type="predicted"/>
<dbReference type="GO" id="GO:0006655">
    <property type="term" value="P:phosphatidylglycerol biosynthetic process"/>
    <property type="evidence" value="ECO:0007669"/>
    <property type="project" value="TreeGrafter"/>
</dbReference>
<dbReference type="Gene3D" id="3.40.1130.10">
    <property type="entry name" value="Glycerol-3-phosphate (1)-acyltransferase"/>
    <property type="match status" value="1"/>
</dbReference>
<dbReference type="Pfam" id="PF01553">
    <property type="entry name" value="Acyltransferase"/>
    <property type="match status" value="1"/>
</dbReference>
<dbReference type="PANTHER" id="PTHR35695">
    <property type="entry name" value="GLYCEROL-3-PHOSPHATE ACYLTRANSFERASE, CHLOROPLASTIC"/>
    <property type="match status" value="1"/>
</dbReference>
<evidence type="ECO:0000313" key="2">
    <source>
        <dbReference type="EMBL" id="CAE0364276.1"/>
    </source>
</evidence>
<dbReference type="InterPro" id="IPR002123">
    <property type="entry name" value="Plipid/glycerol_acylTrfase"/>
</dbReference>
<dbReference type="GO" id="GO:0004366">
    <property type="term" value="F:glycerol-3-phosphate O-acyltransferase activity"/>
    <property type="evidence" value="ECO:0007669"/>
    <property type="project" value="InterPro"/>
</dbReference>
<protein>
    <recommendedName>
        <fullName evidence="1">Phospholipid/glycerol acyltransferase domain-containing protein</fullName>
    </recommendedName>
</protein>
<accession>A0A7S3NJE8</accession>
<organism evidence="2">
    <name type="scientific">Aureoumbra lagunensis</name>
    <dbReference type="NCBI Taxonomy" id="44058"/>
    <lineage>
        <taxon>Eukaryota</taxon>
        <taxon>Sar</taxon>
        <taxon>Stramenopiles</taxon>
        <taxon>Ochrophyta</taxon>
        <taxon>Pelagophyceae</taxon>
        <taxon>Pelagomonadales</taxon>
        <taxon>Aureoumbra</taxon>
    </lineage>
</organism>
<dbReference type="EMBL" id="HBIJ01007118">
    <property type="protein sequence ID" value="CAE0364276.1"/>
    <property type="molecule type" value="Transcribed_RNA"/>
</dbReference>
<dbReference type="SUPFAM" id="SSF69593">
    <property type="entry name" value="Glycerol-3-phosphate (1)-acyltransferase"/>
    <property type="match status" value="1"/>
</dbReference>
<gene>
    <name evidence="2" type="ORF">ALAG00032_LOCUS5017</name>
</gene>
<dbReference type="InterPro" id="IPR016222">
    <property type="entry name" value="G3P_O-acylTrfase_chlp"/>
</dbReference>
<evidence type="ECO:0000259" key="1">
    <source>
        <dbReference type="Pfam" id="PF01553"/>
    </source>
</evidence>
<dbReference type="AlphaFoldDB" id="A0A7S3NJE8"/>